<dbReference type="InterPro" id="IPR018303">
    <property type="entry name" value="ATPase_P-typ_P_site"/>
</dbReference>
<dbReference type="InterPro" id="IPR023299">
    <property type="entry name" value="ATPase_P-typ_cyto_dom_N"/>
</dbReference>
<evidence type="ECO:0000256" key="5">
    <source>
        <dbReference type="ARBA" id="ARBA00023136"/>
    </source>
</evidence>
<dbReference type="InterPro" id="IPR001757">
    <property type="entry name" value="P_typ_ATPase"/>
</dbReference>
<gene>
    <name evidence="6" type="ORF">LTR32_002624</name>
</gene>
<reference evidence="6 7" key="1">
    <citation type="submission" date="2023-08" db="EMBL/GenBank/DDBJ databases">
        <title>Black Yeasts Isolated from many extreme environments.</title>
        <authorList>
            <person name="Coleine C."/>
            <person name="Stajich J.E."/>
            <person name="Selbmann L."/>
        </authorList>
    </citation>
    <scope>NUCLEOTIDE SEQUENCE [LARGE SCALE GENOMIC DNA]</scope>
    <source>
        <strain evidence="6 7">CCFEE 5386</strain>
    </source>
</reference>
<accession>A0ABR0L9R0</accession>
<sequence length="455" mass="48447">MLDQIIGEVHEALVAIATWLIWLEVGVSGTLPPTCLDIETGGWPLSSLQSAIAVFVIACPLGMGLSTPTALFVGGGLTEKHGILLKRGREAFEEASRLDIAVFDKTGTLTQGGDPEVTDYPFSLLQESALNEQQLLSALKHLEANGSHPIGKAVVDFCQVTPATGTKAQHIEEGVGKGIQGSFTVTHPTSATLDSWKGQAKSVVIVATIGISPSQTDIWEAAMILAVFDAIRPESRFLVESLSQQGVDIWMLSGDNPTSACTVCAMVGIPYDQQRRTCAGGSLTAITDTVPAEIWEGICCDPGLSMTDLIHVSVTSRALRAVVHNSKTLRQGFYLKGCPKLGTDNHHLNELLFARGTSATLCDDLPAICRTCTDGMFSSMLLFQPPAASVTSEIDQLDKRGRNEKCIMVDCAAGVKVFDMCEAWQAQQPQIEAGVVYGVAIVIEPCAMVEAEAAT</sequence>
<evidence type="ECO:0000313" key="6">
    <source>
        <dbReference type="EMBL" id="KAK5145651.1"/>
    </source>
</evidence>
<comment type="caution">
    <text evidence="6">The sequence shown here is derived from an EMBL/GenBank/DDBJ whole genome shotgun (WGS) entry which is preliminary data.</text>
</comment>
<evidence type="ECO:0000256" key="2">
    <source>
        <dbReference type="ARBA" id="ARBA00022692"/>
    </source>
</evidence>
<dbReference type="Proteomes" id="UP001308179">
    <property type="component" value="Unassembled WGS sequence"/>
</dbReference>
<dbReference type="InterPro" id="IPR023214">
    <property type="entry name" value="HAD_sf"/>
</dbReference>
<dbReference type="EMBL" id="JAVRRR010000135">
    <property type="protein sequence ID" value="KAK5145651.1"/>
    <property type="molecule type" value="Genomic_DNA"/>
</dbReference>
<dbReference type="NCBIfam" id="TIGR01494">
    <property type="entry name" value="ATPase_P-type"/>
    <property type="match status" value="1"/>
</dbReference>
<evidence type="ECO:0000256" key="3">
    <source>
        <dbReference type="ARBA" id="ARBA00022967"/>
    </source>
</evidence>
<keyword evidence="5" id="KW-0472">Membrane</keyword>
<name>A0ABR0L9R0_9PEZI</name>
<proteinExistence type="predicted"/>
<dbReference type="Gene3D" id="3.40.1110.10">
    <property type="entry name" value="Calcium-transporting ATPase, cytoplasmic domain N"/>
    <property type="match status" value="1"/>
</dbReference>
<keyword evidence="4" id="KW-1133">Transmembrane helix</keyword>
<keyword evidence="2" id="KW-0812">Transmembrane</keyword>
<dbReference type="PANTHER" id="PTHR43520">
    <property type="entry name" value="ATP7, ISOFORM B"/>
    <property type="match status" value="1"/>
</dbReference>
<evidence type="ECO:0000256" key="1">
    <source>
        <dbReference type="ARBA" id="ARBA00004370"/>
    </source>
</evidence>
<dbReference type="Pfam" id="PF00702">
    <property type="entry name" value="Hydrolase"/>
    <property type="match status" value="1"/>
</dbReference>
<evidence type="ECO:0008006" key="8">
    <source>
        <dbReference type="Google" id="ProtNLM"/>
    </source>
</evidence>
<organism evidence="6 7">
    <name type="scientific">Rachicladosporium monterosium</name>
    <dbReference type="NCBI Taxonomy" id="1507873"/>
    <lineage>
        <taxon>Eukaryota</taxon>
        <taxon>Fungi</taxon>
        <taxon>Dikarya</taxon>
        <taxon>Ascomycota</taxon>
        <taxon>Pezizomycotina</taxon>
        <taxon>Dothideomycetes</taxon>
        <taxon>Dothideomycetidae</taxon>
        <taxon>Cladosporiales</taxon>
        <taxon>Cladosporiaceae</taxon>
        <taxon>Rachicladosporium</taxon>
    </lineage>
</organism>
<dbReference type="SUPFAM" id="SSF56784">
    <property type="entry name" value="HAD-like"/>
    <property type="match status" value="1"/>
</dbReference>
<evidence type="ECO:0000313" key="7">
    <source>
        <dbReference type="Proteomes" id="UP001308179"/>
    </source>
</evidence>
<keyword evidence="3" id="KW-1278">Translocase</keyword>
<protein>
    <recommendedName>
        <fullName evidence="8">HMA domain-containing protein</fullName>
    </recommendedName>
</protein>
<dbReference type="PROSITE" id="PS00154">
    <property type="entry name" value="ATPASE_E1_E2"/>
    <property type="match status" value="1"/>
</dbReference>
<comment type="subcellular location">
    <subcellularLocation>
        <location evidence="1">Membrane</location>
    </subcellularLocation>
</comment>
<keyword evidence="7" id="KW-1185">Reference proteome</keyword>
<dbReference type="PANTHER" id="PTHR43520:SF32">
    <property type="entry name" value="COPPER RESISTANCE P-TYPE ATPASE (EUROFUNG)"/>
    <property type="match status" value="1"/>
</dbReference>
<dbReference type="Gene3D" id="3.40.50.1000">
    <property type="entry name" value="HAD superfamily/HAD-like"/>
    <property type="match status" value="1"/>
</dbReference>
<dbReference type="InterPro" id="IPR036412">
    <property type="entry name" value="HAD-like_sf"/>
</dbReference>
<evidence type="ECO:0000256" key="4">
    <source>
        <dbReference type="ARBA" id="ARBA00022989"/>
    </source>
</evidence>